<dbReference type="Gene3D" id="1.10.10.1650">
    <property type="match status" value="1"/>
</dbReference>
<evidence type="ECO:0008006" key="5">
    <source>
        <dbReference type="Google" id="ProtNLM"/>
    </source>
</evidence>
<evidence type="ECO:0000313" key="4">
    <source>
        <dbReference type="Proteomes" id="UP000297225"/>
    </source>
</evidence>
<dbReference type="EMBL" id="SPNC01000075">
    <property type="protein sequence ID" value="TFH94942.1"/>
    <property type="molecule type" value="Genomic_DNA"/>
</dbReference>
<evidence type="ECO:0000259" key="2">
    <source>
        <dbReference type="Pfam" id="PF21186"/>
    </source>
</evidence>
<name>A0A4Y8WPM0_9PORP</name>
<dbReference type="OrthoDB" id="675198at2"/>
<dbReference type="Proteomes" id="UP000297225">
    <property type="component" value="Unassembled WGS sequence"/>
</dbReference>
<organism evidence="3 4">
    <name type="scientific">Porphyromonas levii</name>
    <dbReference type="NCBI Taxonomy" id="28114"/>
    <lineage>
        <taxon>Bacteria</taxon>
        <taxon>Pseudomonadati</taxon>
        <taxon>Bacteroidota</taxon>
        <taxon>Bacteroidia</taxon>
        <taxon>Bacteroidales</taxon>
        <taxon>Porphyromonadaceae</taxon>
        <taxon>Porphyromonas</taxon>
    </lineage>
</organism>
<reference evidence="3 4" key="1">
    <citation type="submission" date="2019-03" db="EMBL/GenBank/DDBJ databases">
        <title>Porphyromonas levii Isolated from the Uterus of Dairy Cows.</title>
        <authorList>
            <person name="Francis A.M."/>
        </authorList>
    </citation>
    <scope>NUCLEOTIDE SEQUENCE [LARGE SCALE GENOMIC DNA]</scope>
    <source>
        <strain evidence="3 4">AF5678</strain>
    </source>
</reference>
<dbReference type="STRING" id="1122973.GCA_000379925_01125"/>
<dbReference type="InterPro" id="IPR049280">
    <property type="entry name" value="DUF6852"/>
</dbReference>
<dbReference type="Gene3D" id="2.30.30.730">
    <property type="match status" value="1"/>
</dbReference>
<accession>A0A4Y8WPM0</accession>
<sequence>MKLTDVISISGKPGLFKLINRTRAPFTAEDLESGRKQPLFARDNIVSLADISIYTEEGDKPLAEVFEEIKAKYPEIVADEAAIIADKTKLRGWMAEVLPIYDKERVHDSDIKKLVKWYNILRKAGMEAFVVQEDDQTTAQE</sequence>
<feature type="domain" description="DUF6852" evidence="2">
    <location>
        <begin position="51"/>
        <end position="121"/>
    </location>
</feature>
<keyword evidence="4" id="KW-1185">Reference proteome</keyword>
<dbReference type="Pfam" id="PF21186">
    <property type="entry name" value="DUF6852"/>
    <property type="match status" value="1"/>
</dbReference>
<feature type="domain" description="DUF5606" evidence="1">
    <location>
        <begin position="3"/>
        <end position="48"/>
    </location>
</feature>
<dbReference type="InterPro" id="IPR041218">
    <property type="entry name" value="DUF5606"/>
</dbReference>
<dbReference type="InterPro" id="IPR049282">
    <property type="entry name" value="BVU_3817_N_sf"/>
</dbReference>
<evidence type="ECO:0000313" key="3">
    <source>
        <dbReference type="EMBL" id="TFH94942.1"/>
    </source>
</evidence>
<dbReference type="Pfam" id="PF18347">
    <property type="entry name" value="DUF5606"/>
    <property type="match status" value="1"/>
</dbReference>
<dbReference type="AlphaFoldDB" id="A0A4Y8WPM0"/>
<dbReference type="InterPro" id="IPR049281">
    <property type="entry name" value="BVU_3817-like_C_sf"/>
</dbReference>
<comment type="caution">
    <text evidence="3">The sequence shown here is derived from an EMBL/GenBank/DDBJ whole genome shotgun (WGS) entry which is preliminary data.</text>
</comment>
<gene>
    <name evidence="3" type="ORF">E4P47_05655</name>
</gene>
<proteinExistence type="predicted"/>
<protein>
    <recommendedName>
        <fullName evidence="5">DUF5606 domain-containing protein</fullName>
    </recommendedName>
</protein>
<evidence type="ECO:0000259" key="1">
    <source>
        <dbReference type="Pfam" id="PF18347"/>
    </source>
</evidence>